<dbReference type="EMBL" id="FLUN01000001">
    <property type="protein sequence ID" value="SBV98149.1"/>
    <property type="molecule type" value="Genomic_DNA"/>
</dbReference>
<feature type="region of interest" description="Disordered" evidence="1">
    <location>
        <begin position="12"/>
        <end position="33"/>
    </location>
</feature>
<reference evidence="2" key="1">
    <citation type="submission" date="2016-04" db="EMBL/GenBank/DDBJ databases">
        <authorList>
            <person name="Evans L.H."/>
            <person name="Alamgir A."/>
            <person name="Owens N."/>
            <person name="Weber N.D."/>
            <person name="Virtaneva K."/>
            <person name="Barbian K."/>
            <person name="Babar A."/>
            <person name="Rosenke K."/>
        </authorList>
    </citation>
    <scope>NUCLEOTIDE SEQUENCE</scope>
    <source>
        <strain evidence="2">86</strain>
    </source>
</reference>
<name>A0A212JFF3_9FIRM</name>
<evidence type="ECO:0000256" key="1">
    <source>
        <dbReference type="SAM" id="MobiDB-lite"/>
    </source>
</evidence>
<proteinExistence type="predicted"/>
<organism evidence="2">
    <name type="scientific">uncultured Eubacteriales bacterium</name>
    <dbReference type="NCBI Taxonomy" id="172733"/>
    <lineage>
        <taxon>Bacteria</taxon>
        <taxon>Bacillati</taxon>
        <taxon>Bacillota</taxon>
        <taxon>Clostridia</taxon>
        <taxon>Eubacteriales</taxon>
        <taxon>environmental samples</taxon>
    </lineage>
</organism>
<gene>
    <name evidence="2" type="ORF">KL86CLO1_11006</name>
</gene>
<protein>
    <submittedName>
        <fullName evidence="2">Uncharacterized protein</fullName>
    </submittedName>
</protein>
<evidence type="ECO:0000313" key="2">
    <source>
        <dbReference type="EMBL" id="SBV98149.1"/>
    </source>
</evidence>
<dbReference type="AlphaFoldDB" id="A0A212JFF3"/>
<sequence>MLYQCDGGRALRLNRPQGKGSLTRKKETNARSVGRSKERVIAWKWELKSRGAGEAGGTASGATCGFGSAGTGSLWSPWSSLS</sequence>
<accession>A0A212JFF3</accession>
<feature type="compositionally biased region" description="Basic and acidic residues" evidence="1">
    <location>
        <begin position="24"/>
        <end position="33"/>
    </location>
</feature>